<organism evidence="2 3">
    <name type="scientific">Devosia honganensis</name>
    <dbReference type="NCBI Taxonomy" id="1610527"/>
    <lineage>
        <taxon>Bacteria</taxon>
        <taxon>Pseudomonadati</taxon>
        <taxon>Pseudomonadota</taxon>
        <taxon>Alphaproteobacteria</taxon>
        <taxon>Hyphomicrobiales</taxon>
        <taxon>Devosiaceae</taxon>
        <taxon>Devosia</taxon>
    </lineage>
</organism>
<name>A0ABV7X516_9HYPH</name>
<gene>
    <name evidence="2" type="ORF">ACFOOL_13210</name>
</gene>
<evidence type="ECO:0000256" key="1">
    <source>
        <dbReference type="SAM" id="MobiDB-lite"/>
    </source>
</evidence>
<dbReference type="RefSeq" id="WP_380097622.1">
    <property type="nucleotide sequence ID" value="NZ_JBHRYD010000012.1"/>
</dbReference>
<feature type="region of interest" description="Disordered" evidence="1">
    <location>
        <begin position="1"/>
        <end position="44"/>
    </location>
</feature>
<dbReference type="EMBL" id="JBHRYD010000012">
    <property type="protein sequence ID" value="MFC3705714.1"/>
    <property type="molecule type" value="Genomic_DNA"/>
</dbReference>
<evidence type="ECO:0000313" key="2">
    <source>
        <dbReference type="EMBL" id="MFC3705714.1"/>
    </source>
</evidence>
<dbReference type="Proteomes" id="UP001595613">
    <property type="component" value="Unassembled WGS sequence"/>
</dbReference>
<evidence type="ECO:0000313" key="3">
    <source>
        <dbReference type="Proteomes" id="UP001595613"/>
    </source>
</evidence>
<sequence>MTPKIRLPRKPAKLIGKDRHLPPMMQGDRPIQPIVPPVFRTAGR</sequence>
<keyword evidence="3" id="KW-1185">Reference proteome</keyword>
<protein>
    <submittedName>
        <fullName evidence="2">Uncharacterized protein</fullName>
    </submittedName>
</protein>
<feature type="compositionally biased region" description="Basic residues" evidence="1">
    <location>
        <begin position="1"/>
        <end position="12"/>
    </location>
</feature>
<proteinExistence type="predicted"/>
<reference evidence="3" key="1">
    <citation type="journal article" date="2019" name="Int. J. Syst. Evol. Microbiol.">
        <title>The Global Catalogue of Microorganisms (GCM) 10K type strain sequencing project: providing services to taxonomists for standard genome sequencing and annotation.</title>
        <authorList>
            <consortium name="The Broad Institute Genomics Platform"/>
            <consortium name="The Broad Institute Genome Sequencing Center for Infectious Disease"/>
            <person name="Wu L."/>
            <person name="Ma J."/>
        </authorList>
    </citation>
    <scope>NUCLEOTIDE SEQUENCE [LARGE SCALE GENOMIC DNA]</scope>
    <source>
        <strain evidence="3">KCTC 42281</strain>
    </source>
</reference>
<accession>A0ABV7X516</accession>
<comment type="caution">
    <text evidence="2">The sequence shown here is derived from an EMBL/GenBank/DDBJ whole genome shotgun (WGS) entry which is preliminary data.</text>
</comment>